<dbReference type="GO" id="GO:0022857">
    <property type="term" value="F:transmembrane transporter activity"/>
    <property type="evidence" value="ECO:0007669"/>
    <property type="project" value="InterPro"/>
</dbReference>
<dbReference type="InterPro" id="IPR024528">
    <property type="entry name" value="ThrE_2"/>
</dbReference>
<dbReference type="Pfam" id="PF06738">
    <property type="entry name" value="ThrE"/>
    <property type="match status" value="1"/>
</dbReference>
<feature type="transmembrane region" description="Helical" evidence="9">
    <location>
        <begin position="386"/>
        <end position="404"/>
    </location>
</feature>
<dbReference type="EMBL" id="QGHB01000001">
    <property type="protein sequence ID" value="PWK91139.1"/>
    <property type="molecule type" value="Genomic_DNA"/>
</dbReference>
<keyword evidence="6 9" id="KW-0472">Membrane</keyword>
<feature type="transmembrane region" description="Helical" evidence="9">
    <location>
        <begin position="205"/>
        <end position="226"/>
    </location>
</feature>
<comment type="caution">
    <text evidence="12">The sequence shown here is derived from an EMBL/GenBank/DDBJ whole genome shotgun (WGS) entry which is preliminary data.</text>
</comment>
<keyword evidence="3" id="KW-0997">Cell inner membrane</keyword>
<dbReference type="Proteomes" id="UP000246005">
    <property type="component" value="Unassembled WGS sequence"/>
</dbReference>
<keyword evidence="4 9" id="KW-0812">Transmembrane</keyword>
<feature type="transmembrane region" description="Helical" evidence="9">
    <location>
        <begin position="362"/>
        <end position="379"/>
    </location>
</feature>
<comment type="subcellular location">
    <subcellularLocation>
        <location evidence="1">Cell membrane</location>
        <topology evidence="1">Multi-pass membrane protein</topology>
    </subcellularLocation>
</comment>
<proteinExistence type="inferred from homology"/>
<sequence length="476" mass="49436">MSSFSGRPIGGGRRHSNSRRTPHDHTTEVHEISTNNLHGPSLPDDTTVHLVLDLALKIGEVQMASGAGAADVTATILSVTESYGLPHTEVDVIYTSISVSCHRGTDAPPITAVRVVRQRSLDYTRLAAVEHLVRNLGPIEDAHAQLEDITNAKHPYPRWVATAAWAGMAAAVAFLVGGGLQLALTAAIVTALIDRVGRILNRRALPFFFQQLVGGALATGAALTVFATKLLPDVRPSLLVAVGIVVLLSGLALVSTVQDAISGYNVTAAGRTVETVLLSAGLIAGVAIAIRTAVHFGLEIRLTDPLPPLISAVPMQFAAGAATSAFFALACYARPRALVAAAISGAIGTASYGLVTSFGLDVLLGSAVAAAITGFGGATMTRRLRIPTLVVVQAGVVPLLPGWTTYRGLFQLTAEGDPAGLSTLVFASGIALALAGGVVFGEYLAQPVRTGLGRLERKFAGPRMSGPLKPTKRRLE</sequence>
<feature type="transmembrane region" description="Helical" evidence="9">
    <location>
        <begin position="163"/>
        <end position="193"/>
    </location>
</feature>
<feature type="compositionally biased region" description="Basic and acidic residues" evidence="8">
    <location>
        <begin position="21"/>
        <end position="31"/>
    </location>
</feature>
<evidence type="ECO:0000256" key="8">
    <source>
        <dbReference type="SAM" id="MobiDB-lite"/>
    </source>
</evidence>
<protein>
    <submittedName>
        <fullName evidence="12">Uncharacterized membrane protein YjjP (DUF1212 family)</fullName>
    </submittedName>
</protein>
<keyword evidence="2" id="KW-1003">Cell membrane</keyword>
<evidence type="ECO:0000256" key="2">
    <source>
        <dbReference type="ARBA" id="ARBA00022475"/>
    </source>
</evidence>
<evidence type="ECO:0000256" key="9">
    <source>
        <dbReference type="SAM" id="Phobius"/>
    </source>
</evidence>
<keyword evidence="5 9" id="KW-1133">Transmembrane helix</keyword>
<evidence type="ECO:0000256" key="5">
    <source>
        <dbReference type="ARBA" id="ARBA00022989"/>
    </source>
</evidence>
<evidence type="ECO:0000259" key="10">
    <source>
        <dbReference type="Pfam" id="PF06738"/>
    </source>
</evidence>
<dbReference type="PANTHER" id="PTHR34390:SF1">
    <property type="entry name" value="SUCCINATE TRANSPORTER SUBUNIT YJJB-RELATED"/>
    <property type="match status" value="1"/>
</dbReference>
<evidence type="ECO:0000256" key="7">
    <source>
        <dbReference type="ARBA" id="ARBA00034125"/>
    </source>
</evidence>
<dbReference type="InterPro" id="IPR050539">
    <property type="entry name" value="ThrE_Dicarb/AminoAcid_Exp"/>
</dbReference>
<feature type="domain" description="Threonine/Serine exporter ThrE" evidence="11">
    <location>
        <begin position="323"/>
        <end position="441"/>
    </location>
</feature>
<gene>
    <name evidence="12" type="ORF">C8D88_1011170</name>
</gene>
<reference evidence="12 13" key="1">
    <citation type="submission" date="2018-05" db="EMBL/GenBank/DDBJ databases">
        <title>Genomic Encyclopedia of Type Strains, Phase IV (KMG-IV): sequencing the most valuable type-strain genomes for metagenomic binning, comparative biology and taxonomic classification.</title>
        <authorList>
            <person name="Goeker M."/>
        </authorList>
    </citation>
    <scope>NUCLEOTIDE SEQUENCE [LARGE SCALE GENOMIC DNA]</scope>
    <source>
        <strain evidence="12 13">DSM 45480</strain>
    </source>
</reference>
<organism evidence="12 13">
    <name type="scientific">Lentzea atacamensis</name>
    <dbReference type="NCBI Taxonomy" id="531938"/>
    <lineage>
        <taxon>Bacteria</taxon>
        <taxon>Bacillati</taxon>
        <taxon>Actinomycetota</taxon>
        <taxon>Actinomycetes</taxon>
        <taxon>Pseudonocardiales</taxon>
        <taxon>Pseudonocardiaceae</taxon>
        <taxon>Lentzea</taxon>
    </lineage>
</organism>
<dbReference type="PANTHER" id="PTHR34390">
    <property type="entry name" value="UPF0442 PROTEIN YJJB-RELATED"/>
    <property type="match status" value="1"/>
</dbReference>
<name>A0A316IDR9_9PSEU</name>
<dbReference type="Pfam" id="PF12821">
    <property type="entry name" value="ThrE_2"/>
    <property type="match status" value="1"/>
</dbReference>
<evidence type="ECO:0000259" key="11">
    <source>
        <dbReference type="Pfam" id="PF12821"/>
    </source>
</evidence>
<feature type="transmembrane region" description="Helical" evidence="9">
    <location>
        <begin position="238"/>
        <end position="255"/>
    </location>
</feature>
<feature type="region of interest" description="Disordered" evidence="8">
    <location>
        <begin position="1"/>
        <end position="40"/>
    </location>
</feature>
<accession>A0A316IDR9</accession>
<feature type="domain" description="Threonine/serine exporter-like N-terminal" evidence="10">
    <location>
        <begin position="53"/>
        <end position="291"/>
    </location>
</feature>
<feature type="transmembrane region" description="Helical" evidence="9">
    <location>
        <begin position="276"/>
        <end position="297"/>
    </location>
</feature>
<dbReference type="GO" id="GO:0015744">
    <property type="term" value="P:succinate transport"/>
    <property type="evidence" value="ECO:0007669"/>
    <property type="project" value="TreeGrafter"/>
</dbReference>
<feature type="transmembrane region" description="Helical" evidence="9">
    <location>
        <begin position="309"/>
        <end position="330"/>
    </location>
</feature>
<dbReference type="InterPro" id="IPR010619">
    <property type="entry name" value="ThrE-like_N"/>
</dbReference>
<evidence type="ECO:0000256" key="1">
    <source>
        <dbReference type="ARBA" id="ARBA00004651"/>
    </source>
</evidence>
<evidence type="ECO:0000256" key="6">
    <source>
        <dbReference type="ARBA" id="ARBA00023136"/>
    </source>
</evidence>
<evidence type="ECO:0000313" key="12">
    <source>
        <dbReference type="EMBL" id="PWK91139.1"/>
    </source>
</evidence>
<feature type="transmembrane region" description="Helical" evidence="9">
    <location>
        <begin position="337"/>
        <end position="356"/>
    </location>
</feature>
<evidence type="ECO:0000313" key="13">
    <source>
        <dbReference type="Proteomes" id="UP000246005"/>
    </source>
</evidence>
<comment type="similarity">
    <text evidence="7">Belongs to the ThrE exporter (TC 2.A.79) family.</text>
</comment>
<feature type="transmembrane region" description="Helical" evidence="9">
    <location>
        <begin position="424"/>
        <end position="445"/>
    </location>
</feature>
<evidence type="ECO:0000256" key="4">
    <source>
        <dbReference type="ARBA" id="ARBA00022692"/>
    </source>
</evidence>
<dbReference type="GO" id="GO:0005886">
    <property type="term" value="C:plasma membrane"/>
    <property type="evidence" value="ECO:0007669"/>
    <property type="project" value="UniProtKB-SubCell"/>
</dbReference>
<evidence type="ECO:0000256" key="3">
    <source>
        <dbReference type="ARBA" id="ARBA00022519"/>
    </source>
</evidence>
<dbReference type="AlphaFoldDB" id="A0A316IDR9"/>